<dbReference type="SUPFAM" id="SSF52317">
    <property type="entry name" value="Class I glutamine amidotransferase-like"/>
    <property type="match status" value="1"/>
</dbReference>
<dbReference type="RefSeq" id="WP_207990893.1">
    <property type="nucleotide sequence ID" value="NZ_JAGBKM010000008.1"/>
</dbReference>
<reference evidence="1 2" key="1">
    <citation type="submission" date="2021-03" db="EMBL/GenBank/DDBJ databases">
        <authorList>
            <person name="Shang D.-D."/>
            <person name="Du Z.-J."/>
            <person name="Chen G.-J."/>
        </authorList>
    </citation>
    <scope>NUCLEOTIDE SEQUENCE [LARGE SCALE GENOMIC DNA]</scope>
    <source>
        <strain evidence="1 2">F1192</strain>
    </source>
</reference>
<dbReference type="Gene3D" id="3.40.50.880">
    <property type="match status" value="1"/>
</dbReference>
<accession>A0ABS3NN12</accession>
<dbReference type="Pfam" id="PF07722">
    <property type="entry name" value="Peptidase_C26"/>
    <property type="match status" value="1"/>
</dbReference>
<name>A0ABS3NN12_9GAMM</name>
<evidence type="ECO:0000313" key="2">
    <source>
        <dbReference type="Proteomes" id="UP000664554"/>
    </source>
</evidence>
<protein>
    <submittedName>
        <fullName evidence="1">Gamma-glutamyl-gamma-aminobutyrate hydrolase family protein</fullName>
    </submittedName>
</protein>
<dbReference type="PANTHER" id="PTHR43235:SF1">
    <property type="entry name" value="GLUTAMINE AMIDOTRANSFERASE PB2B2.05-RELATED"/>
    <property type="match status" value="1"/>
</dbReference>
<proteinExistence type="predicted"/>
<dbReference type="PANTHER" id="PTHR43235">
    <property type="entry name" value="GLUTAMINE AMIDOTRANSFERASE PB2B2.05-RELATED"/>
    <property type="match status" value="1"/>
</dbReference>
<dbReference type="PROSITE" id="PS51273">
    <property type="entry name" value="GATASE_TYPE_1"/>
    <property type="match status" value="1"/>
</dbReference>
<dbReference type="CDD" id="cd01745">
    <property type="entry name" value="GATase1_2"/>
    <property type="match status" value="1"/>
</dbReference>
<keyword evidence="1" id="KW-0378">Hydrolase</keyword>
<sequence length="246" mass="27483">MQNRKPIIAIVACHKMIDGQSGQAVYQKYIDAVHFYGGNPILLPNTAAAEGNFEALVAAVDGILLTGSYSNVAPTRYGAAHIEEKEDLGRDELSFKLLAYADKQGVPLLAICRGLQEMNVYFEGTLYPDWREVEGFYEPHLEDASQPLEVQYQPVHDVIIQAGGRLKAFGDKWHVNSLHKQAINQVGKRLFVEALAPDGLVEGISLLEHPFMIGVQWHPELNYAQDDLSKFLFTEFIHYASQNQAQ</sequence>
<dbReference type="InterPro" id="IPR044668">
    <property type="entry name" value="PuuD-like"/>
</dbReference>
<dbReference type="Proteomes" id="UP000664554">
    <property type="component" value="Unassembled WGS sequence"/>
</dbReference>
<dbReference type="InterPro" id="IPR029062">
    <property type="entry name" value="Class_I_gatase-like"/>
</dbReference>
<dbReference type="EMBL" id="JAGBKM010000008">
    <property type="protein sequence ID" value="MBO1530753.1"/>
    <property type="molecule type" value="Genomic_DNA"/>
</dbReference>
<keyword evidence="2" id="KW-1185">Reference proteome</keyword>
<comment type="caution">
    <text evidence="1">The sequence shown here is derived from an EMBL/GenBank/DDBJ whole genome shotgun (WGS) entry which is preliminary data.</text>
</comment>
<evidence type="ECO:0000313" key="1">
    <source>
        <dbReference type="EMBL" id="MBO1530753.1"/>
    </source>
</evidence>
<dbReference type="InterPro" id="IPR011697">
    <property type="entry name" value="Peptidase_C26"/>
</dbReference>
<organism evidence="1 2">
    <name type="scientific">Psychrobacter coccoides</name>
    <dbReference type="NCBI Taxonomy" id="2818440"/>
    <lineage>
        <taxon>Bacteria</taxon>
        <taxon>Pseudomonadati</taxon>
        <taxon>Pseudomonadota</taxon>
        <taxon>Gammaproteobacteria</taxon>
        <taxon>Moraxellales</taxon>
        <taxon>Moraxellaceae</taxon>
        <taxon>Psychrobacter</taxon>
    </lineage>
</organism>
<dbReference type="GO" id="GO:0016787">
    <property type="term" value="F:hydrolase activity"/>
    <property type="evidence" value="ECO:0007669"/>
    <property type="project" value="UniProtKB-KW"/>
</dbReference>
<gene>
    <name evidence="1" type="ORF">J3492_05945</name>
</gene>